<gene>
    <name evidence="3" type="ORF">LCGC14_1790920</name>
</gene>
<dbReference type="SUPFAM" id="SSF51735">
    <property type="entry name" value="NAD(P)-binding Rossmann-fold domains"/>
    <property type="match status" value="1"/>
</dbReference>
<name>A0A0F9GSM7_9ZZZZ</name>
<sequence length="376" mass="39471">MKDSPVPLSCRGVWKLFGPDPAGFLARHGNAPDNEAIAGAGLIGARHAQAIRAAHRTALACVVDPSEAGRIVASAHDVPWFATLAQMLDAGLADGAILATPNTLHADGGMACIDAGLPVLVEKPLASDIDSATRLVAHAKARGVALATGHHRRHNPLIAKAKALIDEGALGTIATVQGTTWFMKPDDYFAADWRRQRGAGPVYLNLIHDIDLLQHFCGPVAEVQAMESRAVRGFEVEDTAVILLRFASGTLGTVNVCDTAVAPWSWELTARENPAYPATGQDAYWLGGTHGALSVPNLALWTNPAQRSWWEPISATRMVFDFADPLVCQADQFADVILDGAAPLVSGRDGLAALAVIEAVKASAAGGGLTRVATCP</sequence>
<evidence type="ECO:0000313" key="3">
    <source>
        <dbReference type="EMBL" id="KKM01790.1"/>
    </source>
</evidence>
<organism evidence="3">
    <name type="scientific">marine sediment metagenome</name>
    <dbReference type="NCBI Taxonomy" id="412755"/>
    <lineage>
        <taxon>unclassified sequences</taxon>
        <taxon>metagenomes</taxon>
        <taxon>ecological metagenomes</taxon>
    </lineage>
</organism>
<dbReference type="EMBL" id="LAZR01017101">
    <property type="protein sequence ID" value="KKM01790.1"/>
    <property type="molecule type" value="Genomic_DNA"/>
</dbReference>
<dbReference type="InterPro" id="IPR055170">
    <property type="entry name" value="GFO_IDH_MocA-like_dom"/>
</dbReference>
<feature type="domain" description="Gfo/Idh/MocA-like oxidoreductase N-terminal" evidence="1">
    <location>
        <begin position="36"/>
        <end position="150"/>
    </location>
</feature>
<accession>A0A0F9GSM7</accession>
<evidence type="ECO:0000259" key="2">
    <source>
        <dbReference type="Pfam" id="PF22725"/>
    </source>
</evidence>
<dbReference type="SUPFAM" id="SSF55347">
    <property type="entry name" value="Glyceraldehyde-3-phosphate dehydrogenase-like, C-terminal domain"/>
    <property type="match status" value="1"/>
</dbReference>
<evidence type="ECO:0008006" key="4">
    <source>
        <dbReference type="Google" id="ProtNLM"/>
    </source>
</evidence>
<dbReference type="PANTHER" id="PTHR43377:SF8">
    <property type="entry name" value="BLR3664 PROTEIN"/>
    <property type="match status" value="1"/>
</dbReference>
<dbReference type="InterPro" id="IPR036291">
    <property type="entry name" value="NAD(P)-bd_dom_sf"/>
</dbReference>
<dbReference type="AlphaFoldDB" id="A0A0F9GSM7"/>
<reference evidence="3" key="1">
    <citation type="journal article" date="2015" name="Nature">
        <title>Complex archaea that bridge the gap between prokaryotes and eukaryotes.</title>
        <authorList>
            <person name="Spang A."/>
            <person name="Saw J.H."/>
            <person name="Jorgensen S.L."/>
            <person name="Zaremba-Niedzwiedzka K."/>
            <person name="Martijn J."/>
            <person name="Lind A.E."/>
            <person name="van Eijk R."/>
            <person name="Schleper C."/>
            <person name="Guy L."/>
            <person name="Ettema T.J."/>
        </authorList>
    </citation>
    <scope>NUCLEOTIDE SEQUENCE</scope>
</reference>
<dbReference type="Gene3D" id="3.30.360.10">
    <property type="entry name" value="Dihydrodipicolinate Reductase, domain 2"/>
    <property type="match status" value="1"/>
</dbReference>
<dbReference type="InterPro" id="IPR051450">
    <property type="entry name" value="Gfo/Idh/MocA_Oxidoreductases"/>
</dbReference>
<proteinExistence type="predicted"/>
<dbReference type="Gene3D" id="3.40.50.720">
    <property type="entry name" value="NAD(P)-binding Rossmann-like Domain"/>
    <property type="match status" value="1"/>
</dbReference>
<dbReference type="InterPro" id="IPR000683">
    <property type="entry name" value="Gfo/Idh/MocA-like_OxRdtase_N"/>
</dbReference>
<dbReference type="Pfam" id="PF01408">
    <property type="entry name" value="GFO_IDH_MocA"/>
    <property type="match status" value="1"/>
</dbReference>
<feature type="domain" description="GFO/IDH/MocA-like oxidoreductase" evidence="2">
    <location>
        <begin position="159"/>
        <end position="270"/>
    </location>
</feature>
<comment type="caution">
    <text evidence="3">The sequence shown here is derived from an EMBL/GenBank/DDBJ whole genome shotgun (WGS) entry which is preliminary data.</text>
</comment>
<dbReference type="GO" id="GO:0000166">
    <property type="term" value="F:nucleotide binding"/>
    <property type="evidence" value="ECO:0007669"/>
    <property type="project" value="InterPro"/>
</dbReference>
<evidence type="ECO:0000259" key="1">
    <source>
        <dbReference type="Pfam" id="PF01408"/>
    </source>
</evidence>
<dbReference type="PANTHER" id="PTHR43377">
    <property type="entry name" value="BILIVERDIN REDUCTASE A"/>
    <property type="match status" value="1"/>
</dbReference>
<dbReference type="Pfam" id="PF22725">
    <property type="entry name" value="GFO_IDH_MocA_C3"/>
    <property type="match status" value="1"/>
</dbReference>
<protein>
    <recommendedName>
        <fullName evidence="4">Gfo/Idh/MocA-like oxidoreductase N-terminal domain-containing protein</fullName>
    </recommendedName>
</protein>